<sequence length="252" mass="29237">MIKLFRNIRRKLLTEGNSLRYLKYAIGEIILVVIGILIALQINTWNENRTNKIKETAILRDLHQEFQKNKVKLDSTINYHRSILRATKKVMDLIGEPEATVLKHNPDSLIYLTLDYRDYSPSESVISDLISSGKLNLISSDSLRMLIFEWGSAMEEEEEGYATMDEMSQTMTLPYIAKNGSMKNTDHYGILKENSLSKFGPRNHLLFQEVEFENHMDNQAWGVANYLLKLDKLEIIINDIIKHTNRKTMIQE</sequence>
<evidence type="ECO:0000313" key="2">
    <source>
        <dbReference type="EMBL" id="AVR45387.1"/>
    </source>
</evidence>
<keyword evidence="3" id="KW-1185">Reference proteome</keyword>
<accession>A0A2R3Z531</accession>
<gene>
    <name evidence="2" type="ORF">C7S20_08950</name>
</gene>
<keyword evidence="1" id="KW-0812">Transmembrane</keyword>
<dbReference type="OrthoDB" id="821805at2"/>
<dbReference type="KEGG" id="grs:C7S20_08950"/>
<dbReference type="RefSeq" id="WP_107012165.1">
    <property type="nucleotide sequence ID" value="NZ_CP028136.1"/>
</dbReference>
<name>A0A2R3Z531_9FLAO</name>
<organism evidence="2 3">
    <name type="scientific">Christiangramia fulva</name>
    <dbReference type="NCBI Taxonomy" id="2126553"/>
    <lineage>
        <taxon>Bacteria</taxon>
        <taxon>Pseudomonadati</taxon>
        <taxon>Bacteroidota</taxon>
        <taxon>Flavobacteriia</taxon>
        <taxon>Flavobacteriales</taxon>
        <taxon>Flavobacteriaceae</taxon>
        <taxon>Christiangramia</taxon>
    </lineage>
</organism>
<dbReference type="Pfam" id="PF19578">
    <property type="entry name" value="DUF6090"/>
    <property type="match status" value="1"/>
</dbReference>
<keyword evidence="1" id="KW-0472">Membrane</keyword>
<evidence type="ECO:0000313" key="3">
    <source>
        <dbReference type="Proteomes" id="UP000241507"/>
    </source>
</evidence>
<reference evidence="3" key="1">
    <citation type="submission" date="2018-03" db="EMBL/GenBank/DDBJ databases">
        <title>Gramella fulva sp. nov., isolated from a dry surface of tidal flat.</title>
        <authorList>
            <person name="Hwang S.H."/>
            <person name="Hwang W.M."/>
            <person name="Kang K."/>
            <person name="Ahn T.-Y."/>
        </authorList>
    </citation>
    <scope>NUCLEOTIDE SEQUENCE [LARGE SCALE GENOMIC DNA]</scope>
    <source>
        <strain evidence="3">SH35</strain>
    </source>
</reference>
<protein>
    <submittedName>
        <fullName evidence="2">Uncharacterized protein</fullName>
    </submittedName>
</protein>
<dbReference type="Proteomes" id="UP000241507">
    <property type="component" value="Chromosome"/>
</dbReference>
<evidence type="ECO:0000256" key="1">
    <source>
        <dbReference type="SAM" id="Phobius"/>
    </source>
</evidence>
<dbReference type="EMBL" id="CP028136">
    <property type="protein sequence ID" value="AVR45387.1"/>
    <property type="molecule type" value="Genomic_DNA"/>
</dbReference>
<proteinExistence type="predicted"/>
<dbReference type="AlphaFoldDB" id="A0A2R3Z531"/>
<feature type="transmembrane region" description="Helical" evidence="1">
    <location>
        <begin position="21"/>
        <end position="42"/>
    </location>
</feature>
<keyword evidence="1" id="KW-1133">Transmembrane helix</keyword>
<dbReference type="InterPro" id="IPR045749">
    <property type="entry name" value="DUF6090"/>
</dbReference>